<dbReference type="Gene3D" id="3.90.1150.10">
    <property type="entry name" value="Aspartate Aminotransferase, domain 1"/>
    <property type="match status" value="1"/>
</dbReference>
<organism evidence="4 5">
    <name type="scientific">Herbidospora galbida</name>
    <dbReference type="NCBI Taxonomy" id="2575442"/>
    <lineage>
        <taxon>Bacteria</taxon>
        <taxon>Bacillati</taxon>
        <taxon>Actinomycetota</taxon>
        <taxon>Actinomycetes</taxon>
        <taxon>Streptosporangiales</taxon>
        <taxon>Streptosporangiaceae</taxon>
        <taxon>Herbidospora</taxon>
    </lineage>
</organism>
<feature type="domain" description="Aminoglycoside phosphotransferase" evidence="3">
    <location>
        <begin position="27"/>
        <end position="246"/>
    </location>
</feature>
<dbReference type="RefSeq" id="WP_137246658.1">
    <property type="nucleotide sequence ID" value="NZ_SZQA01000006.1"/>
</dbReference>
<proteinExistence type="inferred from homology"/>
<dbReference type="InterPro" id="IPR002575">
    <property type="entry name" value="Aminoglycoside_PTrfase"/>
</dbReference>
<keyword evidence="5" id="KW-1185">Reference proteome</keyword>
<name>A0A4U3MKY6_9ACTN</name>
<comment type="caution">
    <text evidence="4">The sequence shown here is derived from an EMBL/GenBank/DDBJ whole genome shotgun (WGS) entry which is preliminary data.</text>
</comment>
<dbReference type="InterPro" id="IPR011009">
    <property type="entry name" value="Kinase-like_dom_sf"/>
</dbReference>
<evidence type="ECO:0000256" key="2">
    <source>
        <dbReference type="ARBA" id="ARBA00022898"/>
    </source>
</evidence>
<dbReference type="EMBL" id="SZQA01000006">
    <property type="protein sequence ID" value="TKK89600.1"/>
    <property type="molecule type" value="Genomic_DNA"/>
</dbReference>
<dbReference type="Gene3D" id="3.40.640.10">
    <property type="entry name" value="Type I PLP-dependent aspartate aminotransferase-like (Major domain)"/>
    <property type="match status" value="1"/>
</dbReference>
<dbReference type="Gene3D" id="3.90.1200.10">
    <property type="match status" value="1"/>
</dbReference>
<evidence type="ECO:0000313" key="4">
    <source>
        <dbReference type="EMBL" id="TKK89600.1"/>
    </source>
</evidence>
<dbReference type="Proteomes" id="UP000308705">
    <property type="component" value="Unassembled WGS sequence"/>
</dbReference>
<keyword evidence="4" id="KW-0808">Transferase</keyword>
<comment type="similarity">
    <text evidence="1">Belongs to the class-III pyridoxal-phosphate-dependent aminotransferase family.</text>
</comment>
<keyword evidence="2" id="KW-0663">Pyridoxal phosphate</keyword>
<dbReference type="GO" id="GO:0008483">
    <property type="term" value="F:transaminase activity"/>
    <property type="evidence" value="ECO:0007669"/>
    <property type="project" value="UniProtKB-KW"/>
</dbReference>
<reference evidence="4 5" key="1">
    <citation type="submission" date="2019-04" db="EMBL/GenBank/DDBJ databases">
        <title>Herbidospora sp. NEAU-GS14.nov., a novel actinomycete isolated from soil.</title>
        <authorList>
            <person name="Han L."/>
        </authorList>
    </citation>
    <scope>NUCLEOTIDE SEQUENCE [LARGE SCALE GENOMIC DNA]</scope>
    <source>
        <strain evidence="4 5">NEAU-GS14</strain>
    </source>
</reference>
<dbReference type="AlphaFoldDB" id="A0A4U3MKY6"/>
<gene>
    <name evidence="4" type="ORF">FDA94_09440</name>
</gene>
<sequence length="894" mass="95620">MNVVRPDLTLDQAREVADTCFGVRGEIREVGSNQDRNYVVDGRFLLKVANAGYTDAELDAQDAALLHLAGRMKVPEPRPAAGGGHVARFGDGLRARLLTFVPGTPLIDHAYLAPVVVGRLGDLAGRLVANLADLDHPGLDRVSQWDLRRARTEIDQMIGSLSTGRDLVRRAADQACDRLDALAADLRTQAIHGDLTDDNVVCSIGPDGRPVPEGVIDFGDLGHGWIVGELAVTCASLLHHAPERPLAILPAVRAFQRVVPLTGDELAALWPAIVARAAVLVVSGVHQALLEPDNDYATERQDAEFRAFETALSLPFEVAEAAFRETPPARFFAAPIVPVLPVRDLSVTSDLPGGVVEAYTPEEGVAHRAGEPRLTETRIHSFDAPATVPLGVESRLPAGTAVHAPFDGEVHLGVLRGATLDLRLSGVDLWEGPVRAGDQIGAVSGPVYATLCSVRDLEPPAFVTPEESGAWQAVCPDPGPLFGIRPAPEPAPFSRDALADVQEHYYADPPRIERGWRQHLTDVNGRTYLDMVNNVAAIGHAHPRLTEAVSRQLALLNTNSRFNYRAIAEFSRRLADLAPDPLDTVFLVNSGSEAVDLALRLVQVATGREETLCVAEAYHGWTMASDAVSTSTADNPNALATRPAWVRPVPAPHRDPDALAKTLAVIGEPAGFIAEAFYGNAGGIPLPDGYLAAVYSAVRAKGGLCVADEVQVGYGRLGRHFWGFEQQGVVPDVITIAKAMGNGHPLGAVITTREIAETYRRVGYFFSSAGGSPVSCVTGMTVLDVIEQEGLQANALTVGDRLRDLMETLAEKHPIIGAVHGLGLYMGVELNRPDGSPATEETSAICDRMLELGVVVQPTGDHLNILKIKPPMVLSEESAGFFAAALERTLRDGW</sequence>
<dbReference type="InterPro" id="IPR015422">
    <property type="entry name" value="PyrdxlP-dep_Trfase_small"/>
</dbReference>
<dbReference type="Pfam" id="PF00202">
    <property type="entry name" value="Aminotran_3"/>
    <property type="match status" value="1"/>
</dbReference>
<keyword evidence="4" id="KW-0032">Aminotransferase</keyword>
<dbReference type="CDD" id="cd00610">
    <property type="entry name" value="OAT_like"/>
    <property type="match status" value="1"/>
</dbReference>
<dbReference type="Pfam" id="PF01636">
    <property type="entry name" value="APH"/>
    <property type="match status" value="1"/>
</dbReference>
<dbReference type="PANTHER" id="PTHR45688:SF13">
    <property type="entry name" value="ALANINE--GLYOXYLATE AMINOTRANSFERASE 2-LIKE"/>
    <property type="match status" value="1"/>
</dbReference>
<dbReference type="OrthoDB" id="3699548at2"/>
<dbReference type="InterPro" id="IPR015421">
    <property type="entry name" value="PyrdxlP-dep_Trfase_major"/>
</dbReference>
<accession>A0A4U3MKY6</accession>
<dbReference type="SUPFAM" id="SSF53383">
    <property type="entry name" value="PLP-dependent transferases"/>
    <property type="match status" value="1"/>
</dbReference>
<dbReference type="InterPro" id="IPR015424">
    <property type="entry name" value="PyrdxlP-dep_Trfase"/>
</dbReference>
<dbReference type="NCBIfam" id="NF004800">
    <property type="entry name" value="PRK06149.1"/>
    <property type="match status" value="1"/>
</dbReference>
<dbReference type="PROSITE" id="PS00600">
    <property type="entry name" value="AA_TRANSFER_CLASS_3"/>
    <property type="match status" value="1"/>
</dbReference>
<evidence type="ECO:0000259" key="3">
    <source>
        <dbReference type="Pfam" id="PF01636"/>
    </source>
</evidence>
<evidence type="ECO:0000256" key="1">
    <source>
        <dbReference type="ARBA" id="ARBA00008954"/>
    </source>
</evidence>
<dbReference type="SUPFAM" id="SSF56112">
    <property type="entry name" value="Protein kinase-like (PK-like)"/>
    <property type="match status" value="1"/>
</dbReference>
<dbReference type="GO" id="GO:0030170">
    <property type="term" value="F:pyridoxal phosphate binding"/>
    <property type="evidence" value="ECO:0007669"/>
    <property type="project" value="InterPro"/>
</dbReference>
<evidence type="ECO:0000313" key="5">
    <source>
        <dbReference type="Proteomes" id="UP000308705"/>
    </source>
</evidence>
<dbReference type="PANTHER" id="PTHR45688">
    <property type="match status" value="1"/>
</dbReference>
<protein>
    <submittedName>
        <fullName evidence="4">Aminotransferase</fullName>
    </submittedName>
</protein>
<dbReference type="InterPro" id="IPR049704">
    <property type="entry name" value="Aminotrans_3_PPA_site"/>
</dbReference>
<dbReference type="InterPro" id="IPR005814">
    <property type="entry name" value="Aminotrans_3"/>
</dbReference>